<proteinExistence type="predicted"/>
<dbReference type="Gene3D" id="3.40.30.10">
    <property type="entry name" value="Glutaredoxin"/>
    <property type="match status" value="1"/>
</dbReference>
<gene>
    <name evidence="2" type="ORF">FLO80_13935</name>
</gene>
<protein>
    <submittedName>
        <fullName evidence="2">Glutathione S-transferase</fullName>
    </submittedName>
</protein>
<dbReference type="AlphaFoldDB" id="A0A5A9Z7H9"/>
<dbReference type="GO" id="GO:0016740">
    <property type="term" value="F:transferase activity"/>
    <property type="evidence" value="ECO:0007669"/>
    <property type="project" value="UniProtKB-KW"/>
</dbReference>
<dbReference type="CDD" id="cd03205">
    <property type="entry name" value="GST_C_6"/>
    <property type="match status" value="1"/>
</dbReference>
<evidence type="ECO:0000313" key="2">
    <source>
        <dbReference type="EMBL" id="KAA0912925.1"/>
    </source>
</evidence>
<dbReference type="InterPro" id="IPR036249">
    <property type="entry name" value="Thioredoxin-like_sf"/>
</dbReference>
<dbReference type="SUPFAM" id="SSF47616">
    <property type="entry name" value="GST C-terminal domain-like"/>
    <property type="match status" value="1"/>
</dbReference>
<feature type="domain" description="GST N-terminal" evidence="1">
    <location>
        <begin position="1"/>
        <end position="82"/>
    </location>
</feature>
<dbReference type="Gene3D" id="1.20.1050.10">
    <property type="match status" value="1"/>
</dbReference>
<dbReference type="Proteomes" id="UP000325291">
    <property type="component" value="Unassembled WGS sequence"/>
</dbReference>
<sequence>MELIYAAASPYVRKVRTLLHETGQSDDVTLVPVKTSPTATPDVVRAANPLGKIPALVRPDGPAIYDSRVITRYLDARAGGGFYPEARIWEVLTLEATADAIMDAAILITYENRLRPPEHRSEDWIEAQWSKVAHAVRAVNDRWMSHLAGPVDMGHVAVGCALGYLDFRHDARGWRKGCDALDDWFTVFASRDSMQATAPKD</sequence>
<dbReference type="Pfam" id="PF13410">
    <property type="entry name" value="GST_C_2"/>
    <property type="match status" value="1"/>
</dbReference>
<dbReference type="SUPFAM" id="SSF52833">
    <property type="entry name" value="Thioredoxin-like"/>
    <property type="match status" value="1"/>
</dbReference>
<dbReference type="EMBL" id="VINQ01000011">
    <property type="protein sequence ID" value="KAA0912925.1"/>
    <property type="molecule type" value="Genomic_DNA"/>
</dbReference>
<dbReference type="CDD" id="cd03049">
    <property type="entry name" value="GST_N_3"/>
    <property type="match status" value="1"/>
</dbReference>
<comment type="caution">
    <text evidence="2">The sequence shown here is derived from an EMBL/GenBank/DDBJ whole genome shotgun (WGS) entry which is preliminary data.</text>
</comment>
<evidence type="ECO:0000259" key="1">
    <source>
        <dbReference type="PROSITE" id="PS50404"/>
    </source>
</evidence>
<accession>A0A5A9Z7H9</accession>
<dbReference type="InterPro" id="IPR004045">
    <property type="entry name" value="Glutathione_S-Trfase_N"/>
</dbReference>
<dbReference type="Pfam" id="PF13409">
    <property type="entry name" value="GST_N_2"/>
    <property type="match status" value="1"/>
</dbReference>
<keyword evidence="3" id="KW-1185">Reference proteome</keyword>
<evidence type="ECO:0000313" key="3">
    <source>
        <dbReference type="Proteomes" id="UP000325291"/>
    </source>
</evidence>
<name>A0A5A9Z7H9_9RHOB</name>
<keyword evidence="2" id="KW-0808">Transferase</keyword>
<dbReference type="RefSeq" id="WP_111364551.1">
    <property type="nucleotide sequence ID" value="NZ_VINQ01000011.1"/>
</dbReference>
<dbReference type="PROSITE" id="PS50404">
    <property type="entry name" value="GST_NTER"/>
    <property type="match status" value="1"/>
</dbReference>
<organism evidence="2 3">
    <name type="scientific">Aquicoccus porphyridii</name>
    <dbReference type="NCBI Taxonomy" id="1852029"/>
    <lineage>
        <taxon>Bacteria</taxon>
        <taxon>Pseudomonadati</taxon>
        <taxon>Pseudomonadota</taxon>
        <taxon>Alphaproteobacteria</taxon>
        <taxon>Rhodobacterales</taxon>
        <taxon>Paracoccaceae</taxon>
        <taxon>Aquicoccus</taxon>
    </lineage>
</organism>
<dbReference type="InterPro" id="IPR036282">
    <property type="entry name" value="Glutathione-S-Trfase_C_sf"/>
</dbReference>
<reference evidence="2 3" key="1">
    <citation type="submission" date="2019-07" db="EMBL/GenBank/DDBJ databases">
        <title>Aquicoccus porphyridii gen. nov., sp. nov., isolated from a small marine red alga, Porphyridium marinum.</title>
        <authorList>
            <person name="Liu L."/>
        </authorList>
    </citation>
    <scope>NUCLEOTIDE SEQUENCE [LARGE SCALE GENOMIC DNA]</scope>
    <source>
        <strain evidence="2 3">L1 8-17</strain>
    </source>
</reference>